<name>A0ACC2UI87_9FUNG</name>
<keyword evidence="1" id="KW-0808">Transferase</keyword>
<protein>
    <submittedName>
        <fullName evidence="1">Transketolase</fullName>
        <ecNumber evidence="1">2.2.1.1</ecNumber>
    </submittedName>
</protein>
<sequence>MGPTLLRFLPNSRSLFSKPSMTNIDQLAINTIRLISADQVQAANSGHPGAPMGCAPMAHVLFSKVMKYNSKNAKWPTRDRFVLSNGHASALLYSLLHIAGYKLSIEDLKAFRQLGSLTPGHPESHLTDGVEVTTGPLGQGISNAVGMAAAEAHLAATFNTEEFKVIDNYTYCILGDGCMQEGVASEACSLAGHLKLGKLIALYDDNGIQIDGETKLGFTEDVMKRYEAYGWHVLHVKDGDNDLEGLLAAIEEGKKVTDKPTLIKVTTTIGFGSLVAGSAKAHGAPLAKTVSKQPSRP</sequence>
<accession>A0ACC2UI87</accession>
<reference evidence="1" key="1">
    <citation type="submission" date="2022-04" db="EMBL/GenBank/DDBJ databases">
        <title>Genome of the entomopathogenic fungus Entomophthora muscae.</title>
        <authorList>
            <person name="Elya C."/>
            <person name="Lovett B.R."/>
            <person name="Lee E."/>
            <person name="Macias A.M."/>
            <person name="Hajek A.E."/>
            <person name="De Bivort B.L."/>
            <person name="Kasson M.T."/>
            <person name="De Fine Licht H.H."/>
            <person name="Stajich J.E."/>
        </authorList>
    </citation>
    <scope>NUCLEOTIDE SEQUENCE</scope>
    <source>
        <strain evidence="1">Berkeley</strain>
    </source>
</reference>
<evidence type="ECO:0000313" key="1">
    <source>
        <dbReference type="EMBL" id="KAJ9086216.1"/>
    </source>
</evidence>
<gene>
    <name evidence="1" type="primary">TKL1_1</name>
    <name evidence="1" type="ORF">DSO57_1006417</name>
</gene>
<dbReference type="Proteomes" id="UP001165960">
    <property type="component" value="Unassembled WGS sequence"/>
</dbReference>
<evidence type="ECO:0000313" key="2">
    <source>
        <dbReference type="Proteomes" id="UP001165960"/>
    </source>
</evidence>
<dbReference type="EC" id="2.2.1.1" evidence="1"/>
<organism evidence="1 2">
    <name type="scientific">Entomophthora muscae</name>
    <dbReference type="NCBI Taxonomy" id="34485"/>
    <lineage>
        <taxon>Eukaryota</taxon>
        <taxon>Fungi</taxon>
        <taxon>Fungi incertae sedis</taxon>
        <taxon>Zoopagomycota</taxon>
        <taxon>Entomophthoromycotina</taxon>
        <taxon>Entomophthoromycetes</taxon>
        <taxon>Entomophthorales</taxon>
        <taxon>Entomophthoraceae</taxon>
        <taxon>Entomophthora</taxon>
    </lineage>
</organism>
<proteinExistence type="predicted"/>
<dbReference type="EMBL" id="QTSX02000728">
    <property type="protein sequence ID" value="KAJ9086216.1"/>
    <property type="molecule type" value="Genomic_DNA"/>
</dbReference>
<keyword evidence="2" id="KW-1185">Reference proteome</keyword>
<comment type="caution">
    <text evidence="1">The sequence shown here is derived from an EMBL/GenBank/DDBJ whole genome shotgun (WGS) entry which is preliminary data.</text>
</comment>